<organism evidence="2 3">
    <name type="scientific">Musa acuminata subsp. malaccensis</name>
    <name type="common">Wild banana</name>
    <name type="synonym">Musa malaccensis</name>
    <dbReference type="NCBI Taxonomy" id="214687"/>
    <lineage>
        <taxon>Eukaryota</taxon>
        <taxon>Viridiplantae</taxon>
        <taxon>Streptophyta</taxon>
        <taxon>Embryophyta</taxon>
        <taxon>Tracheophyta</taxon>
        <taxon>Spermatophyta</taxon>
        <taxon>Magnoliopsida</taxon>
        <taxon>Liliopsida</taxon>
        <taxon>Zingiberales</taxon>
        <taxon>Musaceae</taxon>
        <taxon>Musa</taxon>
    </lineage>
</organism>
<reference evidence="2" key="1">
    <citation type="submission" date="2021-05" db="UniProtKB">
        <authorList>
            <consortium name="EnsemblPlants"/>
        </authorList>
    </citation>
    <scope>IDENTIFICATION</scope>
    <source>
        <strain evidence="2">subsp. malaccensis</strain>
    </source>
</reference>
<protein>
    <submittedName>
        <fullName evidence="2">Uncharacterized protein</fullName>
    </submittedName>
</protein>
<keyword evidence="1" id="KW-0472">Membrane</keyword>
<feature type="transmembrane region" description="Helical" evidence="1">
    <location>
        <begin position="7"/>
        <end position="23"/>
    </location>
</feature>
<keyword evidence="1" id="KW-0812">Transmembrane</keyword>
<keyword evidence="3" id="KW-1185">Reference proteome</keyword>
<dbReference type="Gramene" id="Ma03_t17680.1">
    <property type="protein sequence ID" value="Ma03_p17680.1"/>
    <property type="gene ID" value="Ma03_g17680"/>
</dbReference>
<keyword evidence="1" id="KW-1133">Transmembrane helix</keyword>
<evidence type="ECO:0000313" key="3">
    <source>
        <dbReference type="Proteomes" id="UP000012960"/>
    </source>
</evidence>
<sequence length="24" mass="2720">MARSKHILALLTFITFGMIIGWIS</sequence>
<name>A0A804ID91_MUSAM</name>
<dbReference type="Proteomes" id="UP000012960">
    <property type="component" value="Unplaced"/>
</dbReference>
<dbReference type="EnsemblPlants" id="Ma03_t17680.1">
    <property type="protein sequence ID" value="Ma03_p17680.1"/>
    <property type="gene ID" value="Ma03_g17680"/>
</dbReference>
<dbReference type="AlphaFoldDB" id="A0A804ID91"/>
<evidence type="ECO:0000256" key="1">
    <source>
        <dbReference type="SAM" id="Phobius"/>
    </source>
</evidence>
<accession>A0A804ID91</accession>
<dbReference type="InParanoid" id="A0A804ID91"/>
<evidence type="ECO:0000313" key="2">
    <source>
        <dbReference type="EnsemblPlants" id="Ma03_p17680.1"/>
    </source>
</evidence>
<proteinExistence type="predicted"/>